<dbReference type="Pfam" id="PF13936">
    <property type="entry name" value="HTH_38"/>
    <property type="match status" value="1"/>
</dbReference>
<dbReference type="SUPFAM" id="SSF89447">
    <property type="entry name" value="AbrB/MazE/MraZ-like"/>
    <property type="match status" value="1"/>
</dbReference>
<dbReference type="InterPro" id="IPR009057">
    <property type="entry name" value="Homeodomain-like_sf"/>
</dbReference>
<proteinExistence type="predicted"/>
<dbReference type="SUPFAM" id="SSF46689">
    <property type="entry name" value="Homeodomain-like"/>
    <property type="match status" value="1"/>
</dbReference>
<dbReference type="Proteomes" id="UP000824223">
    <property type="component" value="Unassembled WGS sequence"/>
</dbReference>
<dbReference type="NCBIfam" id="TIGR01439">
    <property type="entry name" value="lp_hng_hel_AbrB"/>
    <property type="match status" value="1"/>
</dbReference>
<accession>A0A9D2H7N8</accession>
<dbReference type="AlphaFoldDB" id="A0A9D2H7N8"/>
<dbReference type="GO" id="GO:0032196">
    <property type="term" value="P:transposition"/>
    <property type="evidence" value="ECO:0007669"/>
    <property type="project" value="TreeGrafter"/>
</dbReference>
<comment type="caution">
    <text evidence="2">The sequence shown here is derived from an EMBL/GenBank/DDBJ whole genome shotgun (WGS) entry which is preliminary data.</text>
</comment>
<dbReference type="InterPro" id="IPR025246">
    <property type="entry name" value="IS30-like_HTH"/>
</dbReference>
<dbReference type="InterPro" id="IPR007159">
    <property type="entry name" value="SpoVT-AbrB_dom"/>
</dbReference>
<dbReference type="Pfam" id="PF04014">
    <property type="entry name" value="MazE_antitoxin"/>
    <property type="match status" value="1"/>
</dbReference>
<name>A0A9D2H7N8_9FIRM</name>
<dbReference type="GO" id="GO:0005829">
    <property type="term" value="C:cytosol"/>
    <property type="evidence" value="ECO:0007669"/>
    <property type="project" value="TreeGrafter"/>
</dbReference>
<gene>
    <name evidence="2" type="ORF">H9798_03665</name>
</gene>
<reference evidence="2" key="2">
    <citation type="submission" date="2021-04" db="EMBL/GenBank/DDBJ databases">
        <authorList>
            <person name="Gilroy R."/>
        </authorList>
    </citation>
    <scope>NUCLEOTIDE SEQUENCE</scope>
    <source>
        <strain evidence="2">ChiSjej2B20-11307</strain>
    </source>
</reference>
<dbReference type="SMART" id="SM00966">
    <property type="entry name" value="SpoVT_AbrB"/>
    <property type="match status" value="1"/>
</dbReference>
<reference evidence="2" key="1">
    <citation type="journal article" date="2021" name="PeerJ">
        <title>Extensive microbial diversity within the chicken gut microbiome revealed by metagenomics and culture.</title>
        <authorList>
            <person name="Gilroy R."/>
            <person name="Ravi A."/>
            <person name="Getino M."/>
            <person name="Pursley I."/>
            <person name="Horton D.L."/>
            <person name="Alikhan N.F."/>
            <person name="Baker D."/>
            <person name="Gharbi K."/>
            <person name="Hall N."/>
            <person name="Watson M."/>
            <person name="Adriaenssens E.M."/>
            <person name="Foster-Nyarko E."/>
            <person name="Jarju S."/>
            <person name="Secka A."/>
            <person name="Antonio M."/>
            <person name="Oren A."/>
            <person name="Chaudhuri R.R."/>
            <person name="La Ragione R."/>
            <person name="Hildebrand F."/>
            <person name="Pallen M.J."/>
        </authorList>
    </citation>
    <scope>NUCLEOTIDE SEQUENCE</scope>
    <source>
        <strain evidence="2">ChiSjej2B20-11307</strain>
    </source>
</reference>
<sequence length="189" mass="21316">MARRFKHLSLEQRIQIQNMKENGHSVIEIANSLGVHRATIYNELKRGTINNLYNPYYSQETIEENLGKGGPQSKLADEALARFIASLILNEHLSPEKIVNLLKADNQGFSDIPRTPNTIYNAIDKGLIPGVTRECLNTSRSKLFNGGQISLPKWVLEKLDLKDGDTLDLTVTDDGKIIYQKRARPKKDC</sequence>
<dbReference type="GO" id="GO:0004803">
    <property type="term" value="F:transposase activity"/>
    <property type="evidence" value="ECO:0007669"/>
    <property type="project" value="TreeGrafter"/>
</dbReference>
<feature type="domain" description="SpoVT-AbrB" evidence="1">
    <location>
        <begin position="141"/>
        <end position="187"/>
    </location>
</feature>
<evidence type="ECO:0000259" key="1">
    <source>
        <dbReference type="SMART" id="SM00966"/>
    </source>
</evidence>
<dbReference type="Gene3D" id="2.10.260.10">
    <property type="match status" value="1"/>
</dbReference>
<evidence type="ECO:0000313" key="2">
    <source>
        <dbReference type="EMBL" id="HJA06232.1"/>
    </source>
</evidence>
<evidence type="ECO:0000313" key="3">
    <source>
        <dbReference type="Proteomes" id="UP000824223"/>
    </source>
</evidence>
<dbReference type="EMBL" id="DXAK01000015">
    <property type="protein sequence ID" value="HJA06232.1"/>
    <property type="molecule type" value="Genomic_DNA"/>
</dbReference>
<organism evidence="2 3">
    <name type="scientific">Candidatus Mediterraneibacter pullicola</name>
    <dbReference type="NCBI Taxonomy" id="2838682"/>
    <lineage>
        <taxon>Bacteria</taxon>
        <taxon>Bacillati</taxon>
        <taxon>Bacillota</taxon>
        <taxon>Clostridia</taxon>
        <taxon>Lachnospirales</taxon>
        <taxon>Lachnospiraceae</taxon>
        <taxon>Mediterraneibacter</taxon>
    </lineage>
</organism>
<dbReference type="InterPro" id="IPR051917">
    <property type="entry name" value="Transposase-Integrase"/>
</dbReference>
<dbReference type="InterPro" id="IPR037914">
    <property type="entry name" value="SpoVT-AbrB_sf"/>
</dbReference>
<protein>
    <submittedName>
        <fullName evidence="2">Helix-turn-helix domain-containing protein</fullName>
    </submittedName>
</protein>
<dbReference type="PANTHER" id="PTHR10948:SF23">
    <property type="entry name" value="TRANSPOSASE INSI FOR INSERTION SEQUENCE ELEMENT IS30A-RELATED"/>
    <property type="match status" value="1"/>
</dbReference>
<dbReference type="PANTHER" id="PTHR10948">
    <property type="entry name" value="TRANSPOSASE"/>
    <property type="match status" value="1"/>
</dbReference>
<dbReference type="Gene3D" id="1.10.10.60">
    <property type="entry name" value="Homeodomain-like"/>
    <property type="match status" value="1"/>
</dbReference>
<dbReference type="GO" id="GO:0003677">
    <property type="term" value="F:DNA binding"/>
    <property type="evidence" value="ECO:0007669"/>
    <property type="project" value="InterPro"/>
</dbReference>
<dbReference type="CDD" id="cd00569">
    <property type="entry name" value="HTH_Hin_like"/>
    <property type="match status" value="1"/>
</dbReference>